<feature type="transmembrane region" description="Helical" evidence="1">
    <location>
        <begin position="6"/>
        <end position="27"/>
    </location>
</feature>
<dbReference type="Proteomes" id="UP000198929">
    <property type="component" value="Unassembled WGS sequence"/>
</dbReference>
<sequence>MGKVRWIVRTVFVILLIVGAVLVAYWLGTRAEEGEQEPVVTRSTVEVEFEEIAELSVEEYNYTNVGKREDPGRSLFGRNVPLTGNSYLLTYSGVVKAGVADFEAIDVDIDNPAGRVTLTVPAVQVTSAEIDPDSIVVYDQSMNPFNQVEIQDFTQFIAEEKRVAQDQAIEAGLLDRAEKRVEQLMIAHVEALAEGTEQEDYAVVVNWK</sequence>
<evidence type="ECO:0008006" key="4">
    <source>
        <dbReference type="Google" id="ProtNLM"/>
    </source>
</evidence>
<keyword evidence="3" id="KW-1185">Reference proteome</keyword>
<evidence type="ECO:0000256" key="1">
    <source>
        <dbReference type="SAM" id="Phobius"/>
    </source>
</evidence>
<dbReference type="InterPro" id="IPR025324">
    <property type="entry name" value="DUF4230"/>
</dbReference>
<reference evidence="3" key="1">
    <citation type="submission" date="2016-10" db="EMBL/GenBank/DDBJ databases">
        <authorList>
            <person name="Varghese N."/>
            <person name="Submissions S."/>
        </authorList>
    </citation>
    <scope>NUCLEOTIDE SEQUENCE [LARGE SCALE GENOMIC DNA]</scope>
    <source>
        <strain evidence="3">DSM 20524</strain>
    </source>
</reference>
<proteinExistence type="predicted"/>
<dbReference type="Pfam" id="PF14014">
    <property type="entry name" value="DUF4230"/>
    <property type="match status" value="1"/>
</dbReference>
<dbReference type="STRING" id="1121357.SAMN05661109_02800"/>
<keyword evidence="1" id="KW-1133">Transmembrane helix</keyword>
<gene>
    <name evidence="2" type="ORF">SAMN05661109_02800</name>
</gene>
<dbReference type="AlphaFoldDB" id="A0A1H9WLP7"/>
<keyword evidence="1" id="KW-0812">Transmembrane</keyword>
<keyword evidence="1" id="KW-0472">Membrane</keyword>
<protein>
    <recommendedName>
        <fullName evidence="4">DUF4230 domain-containing protein</fullName>
    </recommendedName>
</protein>
<evidence type="ECO:0000313" key="2">
    <source>
        <dbReference type="EMBL" id="SES34751.1"/>
    </source>
</evidence>
<dbReference type="EMBL" id="FOGQ01000026">
    <property type="protein sequence ID" value="SES34751.1"/>
    <property type="molecule type" value="Genomic_DNA"/>
</dbReference>
<evidence type="ECO:0000313" key="3">
    <source>
        <dbReference type="Proteomes" id="UP000198929"/>
    </source>
</evidence>
<accession>A0A1H9WLP7</accession>
<organism evidence="2 3">
    <name type="scientific">Corynebacterium cystitidis DSM 20524</name>
    <dbReference type="NCBI Taxonomy" id="1121357"/>
    <lineage>
        <taxon>Bacteria</taxon>
        <taxon>Bacillati</taxon>
        <taxon>Actinomycetota</taxon>
        <taxon>Actinomycetes</taxon>
        <taxon>Mycobacteriales</taxon>
        <taxon>Corynebacteriaceae</taxon>
        <taxon>Corynebacterium</taxon>
    </lineage>
</organism>
<dbReference type="RefSeq" id="WP_092261125.1">
    <property type="nucleotide sequence ID" value="NZ_CP047199.1"/>
</dbReference>
<name>A0A1H9WLP7_9CORY</name>